<dbReference type="EMBL" id="KQ982898">
    <property type="protein sequence ID" value="KYQ49531.1"/>
    <property type="molecule type" value="Genomic_DNA"/>
</dbReference>
<dbReference type="AlphaFoldDB" id="A0A151WP09"/>
<proteinExistence type="predicted"/>
<dbReference type="GO" id="GO:0004252">
    <property type="term" value="F:serine-type endopeptidase activity"/>
    <property type="evidence" value="ECO:0007669"/>
    <property type="project" value="InterPro"/>
</dbReference>
<feature type="domain" description="Peptidase S1" evidence="2">
    <location>
        <begin position="40"/>
        <end position="79"/>
    </location>
</feature>
<keyword evidence="4" id="KW-1185">Reference proteome</keyword>
<keyword evidence="1" id="KW-1015">Disulfide bond</keyword>
<dbReference type="STRING" id="64791.A0A151WP09"/>
<sequence>MGFNVLVHPINLPKSNQSFEGKPCTLAGWAKTVMSNLMNDFGAPLVVNGVQIGIASFGNSCNAGEPDVYTRVGSFLSWINENLKTKDT</sequence>
<dbReference type="InterPro" id="IPR043504">
    <property type="entry name" value="Peptidase_S1_PA_chymotrypsin"/>
</dbReference>
<dbReference type="InterPro" id="IPR009003">
    <property type="entry name" value="Peptidase_S1_PA"/>
</dbReference>
<accession>A0A151WP09</accession>
<evidence type="ECO:0000256" key="1">
    <source>
        <dbReference type="ARBA" id="ARBA00023157"/>
    </source>
</evidence>
<reference evidence="3 4" key="1">
    <citation type="submission" date="2015-09" db="EMBL/GenBank/DDBJ databases">
        <title>Trachymyrmex zeteki WGS genome.</title>
        <authorList>
            <person name="Nygaard S."/>
            <person name="Hu H."/>
            <person name="Boomsma J."/>
            <person name="Zhang G."/>
        </authorList>
    </citation>
    <scope>NUCLEOTIDE SEQUENCE [LARGE SCALE GENOMIC DNA]</scope>
    <source>
        <strain evidence="3">Tzet28-1</strain>
        <tissue evidence="3">Whole body</tissue>
    </source>
</reference>
<protein>
    <submittedName>
        <fullName evidence="3">Chymotrypsin-1</fullName>
    </submittedName>
</protein>
<dbReference type="GO" id="GO:0006508">
    <property type="term" value="P:proteolysis"/>
    <property type="evidence" value="ECO:0007669"/>
    <property type="project" value="InterPro"/>
</dbReference>
<dbReference type="Proteomes" id="UP000075809">
    <property type="component" value="Unassembled WGS sequence"/>
</dbReference>
<evidence type="ECO:0000313" key="4">
    <source>
        <dbReference type="Proteomes" id="UP000075809"/>
    </source>
</evidence>
<organism evidence="3 4">
    <name type="scientific">Mycetomoellerius zeteki</name>
    <dbReference type="NCBI Taxonomy" id="64791"/>
    <lineage>
        <taxon>Eukaryota</taxon>
        <taxon>Metazoa</taxon>
        <taxon>Ecdysozoa</taxon>
        <taxon>Arthropoda</taxon>
        <taxon>Hexapoda</taxon>
        <taxon>Insecta</taxon>
        <taxon>Pterygota</taxon>
        <taxon>Neoptera</taxon>
        <taxon>Endopterygota</taxon>
        <taxon>Hymenoptera</taxon>
        <taxon>Apocrita</taxon>
        <taxon>Aculeata</taxon>
        <taxon>Formicoidea</taxon>
        <taxon>Formicidae</taxon>
        <taxon>Myrmicinae</taxon>
        <taxon>Mycetomoellerius</taxon>
    </lineage>
</organism>
<name>A0A151WP09_9HYME</name>
<dbReference type="Gene3D" id="2.40.10.10">
    <property type="entry name" value="Trypsin-like serine proteases"/>
    <property type="match status" value="1"/>
</dbReference>
<dbReference type="PANTHER" id="PTHR24250">
    <property type="entry name" value="CHYMOTRYPSIN-RELATED"/>
    <property type="match status" value="1"/>
</dbReference>
<evidence type="ECO:0000313" key="3">
    <source>
        <dbReference type="EMBL" id="KYQ49531.1"/>
    </source>
</evidence>
<dbReference type="Pfam" id="PF00089">
    <property type="entry name" value="Trypsin"/>
    <property type="match status" value="1"/>
</dbReference>
<dbReference type="SUPFAM" id="SSF50494">
    <property type="entry name" value="Trypsin-like serine proteases"/>
    <property type="match status" value="1"/>
</dbReference>
<dbReference type="PANTHER" id="PTHR24250:SF50">
    <property type="entry name" value="PEPTIDASE S1 DOMAIN-CONTAINING PROTEIN"/>
    <property type="match status" value="1"/>
</dbReference>
<evidence type="ECO:0000259" key="2">
    <source>
        <dbReference type="Pfam" id="PF00089"/>
    </source>
</evidence>
<dbReference type="InterPro" id="IPR001254">
    <property type="entry name" value="Trypsin_dom"/>
</dbReference>
<gene>
    <name evidence="3" type="ORF">ALC60_11399</name>
</gene>